<dbReference type="STRING" id="1122142.SAMN02910414_01781"/>
<dbReference type="InterPro" id="IPR030949">
    <property type="entry name" value="ECF_S_folate_fam"/>
</dbReference>
<name>A0A1H3KQ72_9FIRM</name>
<dbReference type="Proteomes" id="UP000183918">
    <property type="component" value="Unassembled WGS sequence"/>
</dbReference>
<keyword evidence="1" id="KW-0812">Transmembrane</keyword>
<keyword evidence="1" id="KW-0472">Membrane</keyword>
<protein>
    <submittedName>
        <fullName evidence="2">ECF transporter S component, folate family</fullName>
    </submittedName>
</protein>
<evidence type="ECO:0000313" key="2">
    <source>
        <dbReference type="EMBL" id="SDY53855.1"/>
    </source>
</evidence>
<dbReference type="RefSeq" id="WP_074718189.1">
    <property type="nucleotide sequence ID" value="NZ_FNPG01000021.1"/>
</dbReference>
<dbReference type="NCBIfam" id="TIGR04518">
    <property type="entry name" value="ECF_S_folT_fam"/>
    <property type="match status" value="1"/>
</dbReference>
<keyword evidence="1" id="KW-1133">Transmembrane helix</keyword>
<reference evidence="2 3" key="1">
    <citation type="submission" date="2016-10" db="EMBL/GenBank/DDBJ databases">
        <authorList>
            <person name="de Groot N.N."/>
        </authorList>
    </citation>
    <scope>NUCLEOTIDE SEQUENCE [LARGE SCALE GENOMIC DNA]</scope>
    <source>
        <strain evidence="2 3">DSM 14045</strain>
    </source>
</reference>
<dbReference type="Pfam" id="PF12822">
    <property type="entry name" value="ECF_trnsprt"/>
    <property type="match status" value="1"/>
</dbReference>
<feature type="transmembrane region" description="Helical" evidence="1">
    <location>
        <begin position="15"/>
        <end position="36"/>
    </location>
</feature>
<evidence type="ECO:0000313" key="3">
    <source>
        <dbReference type="Proteomes" id="UP000183918"/>
    </source>
</evidence>
<dbReference type="EMBL" id="FNPG01000021">
    <property type="protein sequence ID" value="SDY53855.1"/>
    <property type="molecule type" value="Genomic_DNA"/>
</dbReference>
<accession>A0A1H3KQ72</accession>
<keyword evidence="3" id="KW-1185">Reference proteome</keyword>
<sequence>MNYFKKMLEPFKEEYIVKTIAFLGIMGAFSILLSKFANIKVLPTLNIGFGSVANRVVDFVFGPIVGAIFGGVMDIVKFFLNPGNGPFHFGFTLNAIVASILFGAVVYKKKITILRIFFANLLVKVIVNIGLNTFWLSQLYGKGFFAIIVPRLFSNVVMLGIDTALYFIIFKAISEVANNYLPDSNKKNYEAQ</sequence>
<proteinExistence type="predicted"/>
<dbReference type="AlphaFoldDB" id="A0A1H3KQ72"/>
<gene>
    <name evidence="2" type="ORF">SAMN02910414_01781</name>
</gene>
<evidence type="ECO:0000256" key="1">
    <source>
        <dbReference type="SAM" id="Phobius"/>
    </source>
</evidence>
<organism evidence="2 3">
    <name type="scientific">Lachnobacterium bovis DSM 14045</name>
    <dbReference type="NCBI Taxonomy" id="1122142"/>
    <lineage>
        <taxon>Bacteria</taxon>
        <taxon>Bacillati</taxon>
        <taxon>Bacillota</taxon>
        <taxon>Clostridia</taxon>
        <taxon>Lachnospirales</taxon>
        <taxon>Lachnospiraceae</taxon>
        <taxon>Lachnobacterium</taxon>
    </lineage>
</organism>
<feature type="transmembrane region" description="Helical" evidence="1">
    <location>
        <begin position="56"/>
        <end position="80"/>
    </location>
</feature>
<dbReference type="OrthoDB" id="4624at2"/>
<dbReference type="GO" id="GO:0022857">
    <property type="term" value="F:transmembrane transporter activity"/>
    <property type="evidence" value="ECO:0007669"/>
    <property type="project" value="InterPro"/>
</dbReference>
<feature type="transmembrane region" description="Helical" evidence="1">
    <location>
        <begin position="143"/>
        <end position="169"/>
    </location>
</feature>
<dbReference type="InterPro" id="IPR024529">
    <property type="entry name" value="ECF_trnsprt_substrate-spec"/>
</dbReference>
<dbReference type="Gene3D" id="1.10.1760.20">
    <property type="match status" value="1"/>
</dbReference>
<feature type="transmembrane region" description="Helical" evidence="1">
    <location>
        <begin position="86"/>
        <end position="107"/>
    </location>
</feature>
<feature type="transmembrane region" description="Helical" evidence="1">
    <location>
        <begin position="114"/>
        <end position="137"/>
    </location>
</feature>